<evidence type="ECO:0000256" key="1">
    <source>
        <dbReference type="SAM" id="Phobius"/>
    </source>
</evidence>
<protein>
    <submittedName>
        <fullName evidence="2">Uncharacterized protein</fullName>
    </submittedName>
</protein>
<accession>A0ABU0XJR4</accession>
<dbReference type="EMBL" id="JAVFCB010000010">
    <property type="protein sequence ID" value="MDQ4215346.1"/>
    <property type="molecule type" value="Genomic_DNA"/>
</dbReference>
<dbReference type="Proteomes" id="UP001230289">
    <property type="component" value="Unassembled WGS sequence"/>
</dbReference>
<comment type="caution">
    <text evidence="2">The sequence shown here is derived from an EMBL/GenBank/DDBJ whole genome shotgun (WGS) entry which is preliminary data.</text>
</comment>
<reference evidence="2 3" key="1">
    <citation type="submission" date="2023-08" db="EMBL/GenBank/DDBJ databases">
        <title>Microbacterium sp. nov., isolated from a waste landfill.</title>
        <authorList>
            <person name="Wen W."/>
        </authorList>
    </citation>
    <scope>NUCLEOTIDE SEQUENCE [LARGE SCALE GENOMIC DNA]</scope>
    <source>
        <strain evidence="2 3">ASV81</strain>
    </source>
</reference>
<dbReference type="RefSeq" id="WP_308490300.1">
    <property type="nucleotide sequence ID" value="NZ_JAVFCB010000010.1"/>
</dbReference>
<organism evidence="2 3">
    <name type="scientific">Microbacterium capsulatum</name>
    <dbReference type="NCBI Taxonomy" id="3041921"/>
    <lineage>
        <taxon>Bacteria</taxon>
        <taxon>Bacillati</taxon>
        <taxon>Actinomycetota</taxon>
        <taxon>Actinomycetes</taxon>
        <taxon>Micrococcales</taxon>
        <taxon>Microbacteriaceae</taxon>
        <taxon>Microbacterium</taxon>
    </lineage>
</organism>
<keyword evidence="1" id="KW-0812">Transmembrane</keyword>
<keyword evidence="1" id="KW-0472">Membrane</keyword>
<gene>
    <name evidence="2" type="ORF">RBR11_15615</name>
</gene>
<keyword evidence="3" id="KW-1185">Reference proteome</keyword>
<evidence type="ECO:0000313" key="3">
    <source>
        <dbReference type="Proteomes" id="UP001230289"/>
    </source>
</evidence>
<proteinExistence type="predicted"/>
<name>A0ABU0XJR4_9MICO</name>
<feature type="transmembrane region" description="Helical" evidence="1">
    <location>
        <begin position="12"/>
        <end position="33"/>
    </location>
</feature>
<sequence length="41" mass="4336">MTDGVFLTEALAWLIGLMAVGATVLCFGALFALGRSGYRKD</sequence>
<evidence type="ECO:0000313" key="2">
    <source>
        <dbReference type="EMBL" id="MDQ4215346.1"/>
    </source>
</evidence>
<keyword evidence="1" id="KW-1133">Transmembrane helix</keyword>